<proteinExistence type="predicted"/>
<name>A0A916XZA9_9FLAO</name>
<reference evidence="1" key="1">
    <citation type="journal article" date="2014" name="Int. J. Syst. Evol. Microbiol.">
        <title>Complete genome sequence of Corynebacterium casei LMG S-19264T (=DSM 44701T), isolated from a smear-ripened cheese.</title>
        <authorList>
            <consortium name="US DOE Joint Genome Institute (JGI-PGF)"/>
            <person name="Walter F."/>
            <person name="Albersmeier A."/>
            <person name="Kalinowski J."/>
            <person name="Ruckert C."/>
        </authorList>
    </citation>
    <scope>NUCLEOTIDE SEQUENCE</scope>
    <source>
        <strain evidence="1">CGMCC 1.12506</strain>
    </source>
</reference>
<accession>A0A916XZA9</accession>
<evidence type="ECO:0000313" key="1">
    <source>
        <dbReference type="EMBL" id="GGD21325.1"/>
    </source>
</evidence>
<gene>
    <name evidence="1" type="ORF">GCM10011343_09730</name>
</gene>
<sequence length="100" mass="12037">MKYNKNDCHENIEFRETFFNHVDNIKNNIAVSQDLKFRESVIFISNYVPVSLNQILNYSRTYPLGVFEKDRLKILEWYEENKCNNIQLKNTLVVPEVYQD</sequence>
<organism evidence="1 2">
    <name type="scientific">Flavobacterium orientale</name>
    <dbReference type="NCBI Taxonomy" id="1756020"/>
    <lineage>
        <taxon>Bacteria</taxon>
        <taxon>Pseudomonadati</taxon>
        <taxon>Bacteroidota</taxon>
        <taxon>Flavobacteriia</taxon>
        <taxon>Flavobacteriales</taxon>
        <taxon>Flavobacteriaceae</taxon>
        <taxon>Flavobacterium</taxon>
    </lineage>
</organism>
<keyword evidence="2" id="KW-1185">Reference proteome</keyword>
<dbReference type="AlphaFoldDB" id="A0A916XZA9"/>
<protein>
    <submittedName>
        <fullName evidence="1">Uncharacterized protein</fullName>
    </submittedName>
</protein>
<dbReference type="RefSeq" id="WP_188361415.1">
    <property type="nucleotide sequence ID" value="NZ_BMFG01000003.1"/>
</dbReference>
<dbReference type="Proteomes" id="UP000625735">
    <property type="component" value="Unassembled WGS sequence"/>
</dbReference>
<evidence type="ECO:0000313" key="2">
    <source>
        <dbReference type="Proteomes" id="UP000625735"/>
    </source>
</evidence>
<dbReference type="EMBL" id="BMFG01000003">
    <property type="protein sequence ID" value="GGD21325.1"/>
    <property type="molecule type" value="Genomic_DNA"/>
</dbReference>
<comment type="caution">
    <text evidence="1">The sequence shown here is derived from an EMBL/GenBank/DDBJ whole genome shotgun (WGS) entry which is preliminary data.</text>
</comment>
<reference evidence="1" key="2">
    <citation type="submission" date="2020-09" db="EMBL/GenBank/DDBJ databases">
        <authorList>
            <person name="Sun Q."/>
            <person name="Zhou Y."/>
        </authorList>
    </citation>
    <scope>NUCLEOTIDE SEQUENCE</scope>
    <source>
        <strain evidence="1">CGMCC 1.12506</strain>
    </source>
</reference>